<reference evidence="2 3" key="1">
    <citation type="submission" date="2024-06" db="EMBL/GenBank/DDBJ databases">
        <authorList>
            <person name="Kraege A."/>
            <person name="Thomma B."/>
        </authorList>
    </citation>
    <scope>NUCLEOTIDE SEQUENCE [LARGE SCALE GENOMIC DNA]</scope>
</reference>
<evidence type="ECO:0000313" key="3">
    <source>
        <dbReference type="Proteomes" id="UP001497392"/>
    </source>
</evidence>
<keyword evidence="3" id="KW-1185">Reference proteome</keyword>
<gene>
    <name evidence="2" type="primary">g7667</name>
    <name evidence="2" type="ORF">VP750_LOCUS6563</name>
</gene>
<proteinExistence type="predicted"/>
<sequence length="210" mass="23415">MPVSSKGLITGTEHEAFRVREHMRSWKGHLRCLFARSACDNAIPEAHTVKPELDNAHSFGTTRSYWLHRKSTLFAGLLKLLKETGDPELIEAISEAERCTRQICSEWVRRDPGYLQAVKERFDVVCTRLFEAASNDVPGGYPLMEDMAQCDRVLMTPRFSVVEQENPYLRPEHEVDLSFIAPPPDQGSTNESAGISQTAARRTAGIGAGA</sequence>
<feature type="compositionally biased region" description="Polar residues" evidence="1">
    <location>
        <begin position="186"/>
        <end position="197"/>
    </location>
</feature>
<comment type="caution">
    <text evidence="2">The sequence shown here is derived from an EMBL/GenBank/DDBJ whole genome shotgun (WGS) entry which is preliminary data.</text>
</comment>
<accession>A0ABP1FYE9</accession>
<evidence type="ECO:0000256" key="1">
    <source>
        <dbReference type="SAM" id="MobiDB-lite"/>
    </source>
</evidence>
<evidence type="ECO:0000313" key="2">
    <source>
        <dbReference type="EMBL" id="CAL5224904.1"/>
    </source>
</evidence>
<feature type="compositionally biased region" description="Low complexity" evidence="1">
    <location>
        <begin position="198"/>
        <end position="210"/>
    </location>
</feature>
<dbReference type="EMBL" id="CAXHTA020000011">
    <property type="protein sequence ID" value="CAL5224904.1"/>
    <property type="molecule type" value="Genomic_DNA"/>
</dbReference>
<dbReference type="Proteomes" id="UP001497392">
    <property type="component" value="Unassembled WGS sequence"/>
</dbReference>
<protein>
    <submittedName>
        <fullName evidence="2">G7667 protein</fullName>
    </submittedName>
</protein>
<feature type="region of interest" description="Disordered" evidence="1">
    <location>
        <begin position="179"/>
        <end position="210"/>
    </location>
</feature>
<name>A0ABP1FYE9_9CHLO</name>
<organism evidence="2 3">
    <name type="scientific">Coccomyxa viridis</name>
    <dbReference type="NCBI Taxonomy" id="1274662"/>
    <lineage>
        <taxon>Eukaryota</taxon>
        <taxon>Viridiplantae</taxon>
        <taxon>Chlorophyta</taxon>
        <taxon>core chlorophytes</taxon>
        <taxon>Trebouxiophyceae</taxon>
        <taxon>Trebouxiophyceae incertae sedis</taxon>
        <taxon>Coccomyxaceae</taxon>
        <taxon>Coccomyxa</taxon>
    </lineage>
</organism>